<evidence type="ECO:0000313" key="1">
    <source>
        <dbReference type="EMBL" id="SVB11420.1"/>
    </source>
</evidence>
<dbReference type="PANTHER" id="PTHR30093:SF2">
    <property type="entry name" value="TYPE II SECRETION SYSTEM PROTEIN H"/>
    <property type="match status" value="1"/>
</dbReference>
<dbReference type="NCBIfam" id="TIGR02532">
    <property type="entry name" value="IV_pilin_GFxxxE"/>
    <property type="match status" value="1"/>
</dbReference>
<dbReference type="SUPFAM" id="SSF54523">
    <property type="entry name" value="Pili subunits"/>
    <property type="match status" value="1"/>
</dbReference>
<accession>A0A382BC63</accession>
<dbReference type="Gene3D" id="3.30.700.10">
    <property type="entry name" value="Glycoprotein, Type 4 Pilin"/>
    <property type="match status" value="1"/>
</dbReference>
<dbReference type="InterPro" id="IPR045584">
    <property type="entry name" value="Pilin-like"/>
</dbReference>
<evidence type="ECO:0008006" key="2">
    <source>
        <dbReference type="Google" id="ProtNLM"/>
    </source>
</evidence>
<name>A0A382BC63_9ZZZZ</name>
<organism evidence="1">
    <name type="scientific">marine metagenome</name>
    <dbReference type="NCBI Taxonomy" id="408172"/>
    <lineage>
        <taxon>unclassified sequences</taxon>
        <taxon>metagenomes</taxon>
        <taxon>ecological metagenomes</taxon>
    </lineage>
</organism>
<dbReference type="InterPro" id="IPR012902">
    <property type="entry name" value="N_methyl_site"/>
</dbReference>
<dbReference type="AlphaFoldDB" id="A0A382BC63"/>
<dbReference type="PANTHER" id="PTHR30093">
    <property type="entry name" value="GENERAL SECRETION PATHWAY PROTEIN G"/>
    <property type="match status" value="1"/>
</dbReference>
<reference evidence="1" key="1">
    <citation type="submission" date="2018-05" db="EMBL/GenBank/DDBJ databases">
        <authorList>
            <person name="Lanie J.A."/>
            <person name="Ng W.-L."/>
            <person name="Kazmierczak K.M."/>
            <person name="Andrzejewski T.M."/>
            <person name="Davidsen T.M."/>
            <person name="Wayne K.J."/>
            <person name="Tettelin H."/>
            <person name="Glass J.I."/>
            <person name="Rusch D."/>
            <person name="Podicherti R."/>
            <person name="Tsui H.-C.T."/>
            <person name="Winkler M.E."/>
        </authorList>
    </citation>
    <scope>NUCLEOTIDE SEQUENCE</scope>
</reference>
<dbReference type="Pfam" id="PF07963">
    <property type="entry name" value="N_methyl"/>
    <property type="match status" value="1"/>
</dbReference>
<dbReference type="EMBL" id="UINC01029159">
    <property type="protein sequence ID" value="SVB11420.1"/>
    <property type="molecule type" value="Genomic_DNA"/>
</dbReference>
<sequence>MKMKPSRAFTLIELLVVVAIIAILASLLLPALGKAKEAGKAAHCRGNEKNLILAWMMYHQENDDKIVGAHDRGIRQGDWVGRKQNASGTQTGPRAPIEDEIRGFKDGLLWPYLNDHKVYHCVGDRRDSPIKSRKVQQGKAWRSYALPCSMNGPPYNPEAITKHSQLKTPSTKYVFLEEETDVGGSNWGGWLLPYPFTSSWWDPIAIRHGEKNCLAFADGHVELHHWLDKRTLTMSDGQTFGVSAPNSPDLKYMQQGYAAVRGNP</sequence>
<gene>
    <name evidence="1" type="ORF">METZ01_LOCUS164274</name>
</gene>
<proteinExistence type="predicted"/>
<protein>
    <recommendedName>
        <fullName evidence="2">Type II secretion system protein GspG C-terminal domain-containing protein</fullName>
    </recommendedName>
</protein>